<dbReference type="EMBL" id="CR522870">
    <property type="protein sequence ID" value="CAG35717.1"/>
    <property type="molecule type" value="Genomic_DNA"/>
</dbReference>
<dbReference type="eggNOG" id="COG0316">
    <property type="taxonomic scope" value="Bacteria"/>
</dbReference>
<dbReference type="PROSITE" id="PS00197">
    <property type="entry name" value="2FE2S_FER_1"/>
    <property type="match status" value="1"/>
</dbReference>
<dbReference type="Gene3D" id="2.60.300.12">
    <property type="entry name" value="HesB-like domain"/>
    <property type="match status" value="1"/>
</dbReference>
<dbReference type="InterPro" id="IPR035903">
    <property type="entry name" value="HesB-like_dom_sf"/>
</dbReference>
<dbReference type="Proteomes" id="UP000000602">
    <property type="component" value="Chromosome"/>
</dbReference>
<gene>
    <name evidence="2" type="ordered locus">DP0988</name>
</gene>
<accession>Q6APK7</accession>
<dbReference type="STRING" id="177439.DP0988"/>
<sequence>MWLLLLLGCRPLRKAEEPYRDEVYYTPVHCPKGQNGKMIIDKNKEKIMLTVTPFAIENLKKYMTDNKIESALRIALMNGGCSGNVLGLALDKEGEKDQILTEGGITFLVEEGLAQQCGAITLDYLDQGARSGFAISSENPVAGGGGCSSGSCGSCGQ</sequence>
<dbReference type="AlphaFoldDB" id="Q6APK7"/>
<evidence type="ECO:0000313" key="3">
    <source>
        <dbReference type="Proteomes" id="UP000000602"/>
    </source>
</evidence>
<dbReference type="HOGENOM" id="CLU_069054_6_0_7"/>
<proteinExistence type="predicted"/>
<dbReference type="InterPro" id="IPR000361">
    <property type="entry name" value="ATAP_core_dom"/>
</dbReference>
<dbReference type="Pfam" id="PF01521">
    <property type="entry name" value="Fe-S_biosyn"/>
    <property type="match status" value="1"/>
</dbReference>
<keyword evidence="3" id="KW-1185">Reference proteome</keyword>
<evidence type="ECO:0000313" key="2">
    <source>
        <dbReference type="EMBL" id="CAG35717.1"/>
    </source>
</evidence>
<dbReference type="GO" id="GO:0051537">
    <property type="term" value="F:2 iron, 2 sulfur cluster binding"/>
    <property type="evidence" value="ECO:0007669"/>
    <property type="project" value="InterPro"/>
</dbReference>
<dbReference type="InterPro" id="IPR006058">
    <property type="entry name" value="2Fe2S_fd_BS"/>
</dbReference>
<dbReference type="NCBIfam" id="NF038090">
    <property type="entry name" value="IscA_HesB_Se"/>
    <property type="match status" value="1"/>
</dbReference>
<evidence type="ECO:0000259" key="1">
    <source>
        <dbReference type="Pfam" id="PF01521"/>
    </source>
</evidence>
<dbReference type="SUPFAM" id="SSF89360">
    <property type="entry name" value="HesB-like domain"/>
    <property type="match status" value="1"/>
</dbReference>
<feature type="domain" description="Core" evidence="1">
    <location>
        <begin position="49"/>
        <end position="139"/>
    </location>
</feature>
<protein>
    <recommendedName>
        <fullName evidence="1">Core domain-containing protein</fullName>
    </recommendedName>
</protein>
<organism evidence="2 3">
    <name type="scientific">Desulfotalea psychrophila (strain LSv54 / DSM 12343)</name>
    <dbReference type="NCBI Taxonomy" id="177439"/>
    <lineage>
        <taxon>Bacteria</taxon>
        <taxon>Pseudomonadati</taxon>
        <taxon>Thermodesulfobacteriota</taxon>
        <taxon>Desulfobulbia</taxon>
        <taxon>Desulfobulbales</taxon>
        <taxon>Desulfocapsaceae</taxon>
        <taxon>Desulfotalea</taxon>
    </lineage>
</organism>
<dbReference type="KEGG" id="dps:DP0988"/>
<reference evidence="3" key="1">
    <citation type="journal article" date="2004" name="Environ. Microbiol.">
        <title>The genome of Desulfotalea psychrophila, a sulfate-reducing bacterium from permanently cold Arctic sediments.</title>
        <authorList>
            <person name="Rabus R."/>
            <person name="Ruepp A."/>
            <person name="Frickey T."/>
            <person name="Rattei T."/>
            <person name="Fartmann B."/>
            <person name="Stark M."/>
            <person name="Bauer M."/>
            <person name="Zibat A."/>
            <person name="Lombardot T."/>
            <person name="Becker I."/>
            <person name="Amann J."/>
            <person name="Gellner K."/>
            <person name="Teeling H."/>
            <person name="Leuschner W.D."/>
            <person name="Gloeckner F.-O."/>
            <person name="Lupas A.N."/>
            <person name="Amann R."/>
            <person name="Klenk H.-P."/>
        </authorList>
    </citation>
    <scope>NUCLEOTIDE SEQUENCE [LARGE SCALE GENOMIC DNA]</scope>
    <source>
        <strain evidence="3">DSM 12343 / LSv54</strain>
    </source>
</reference>
<name>Q6APK7_DESPS</name>